<feature type="domain" description="FtsK" evidence="5">
    <location>
        <begin position="861"/>
        <end position="1065"/>
    </location>
</feature>
<feature type="coiled-coil region" evidence="4">
    <location>
        <begin position="6"/>
        <end position="43"/>
    </location>
</feature>
<gene>
    <name evidence="6" type="primary">sftA</name>
    <name evidence="6" type="ORF">BGLFYP119_00416</name>
</gene>
<dbReference type="InterPro" id="IPR002543">
    <property type="entry name" value="FtsK_dom"/>
</dbReference>
<dbReference type="InterPro" id="IPR027417">
    <property type="entry name" value="P-loop_NTPase"/>
</dbReference>
<evidence type="ECO:0000313" key="6">
    <source>
        <dbReference type="EMBL" id="VYS74836.1"/>
    </source>
</evidence>
<dbReference type="PANTHER" id="PTHR22683">
    <property type="entry name" value="SPORULATION PROTEIN RELATED"/>
    <property type="match status" value="1"/>
</dbReference>
<keyword evidence="1 3" id="KW-0547">Nucleotide-binding</keyword>
<dbReference type="SUPFAM" id="SSF52540">
    <property type="entry name" value="P-loop containing nucleoside triphosphate hydrolases"/>
    <property type="match status" value="1"/>
</dbReference>
<evidence type="ECO:0000259" key="5">
    <source>
        <dbReference type="PROSITE" id="PS50901"/>
    </source>
</evidence>
<feature type="coiled-coil region" evidence="4">
    <location>
        <begin position="173"/>
        <end position="207"/>
    </location>
</feature>
<sequence length="1438" mass="165181">MTVLNLDQILEKIEGLNSNLHLLEQMEITNERAAQKKKEEILNKTAYRIEDYNSRLQSMRGALEQRFEEIIGNTSHLLHDIDTRIKSIKSWSLKRAYVKSQEQPEPQNLNTLDQCERALSTFKMRADDVEYGPGSVSVFHSEKEIKLRAYTELQQELVLFGDQMFQNRQQILVNSLNEYRNHFQREIEEKEQTRSRELARLSDEEKDRKERLYDSIEKNLEMRFPSQWMEELVKFHEELMPGIAKINTSQKKLGGLENAFSLFYNISWIKDQRIKGIVEKKFEQFLVDERKQLAFFYGMSESGKSSCIVQTDKAYQEQAVKFFNNLILSALFCVPVGNLEFTVIDPVKKGTSISAFYTLKQKNKKLFGEKIYTEAIEISEKIRGFSDRVTRNQQENTETGANGTEILLLYDFSREKYKEVLPHLANIAENGGKCGIHIWGLASANHENAPDNRKNEDFDLFMSLSKVIVQKETLFSIFPCYCFPFMFMETESAKKLIDQYLLYLNNINGQSNGFPSLLQTVVFSKKQEEANAAASRLYYLRNMYGSETQIQESIKEFPQELVVGMVSYPASIFETSAANKELLAALGGACGDGRLSQRIELPLTLDMKKGFDLYLECPTENREKILGLTHAVIWKFLSSLPVGKGNVCIFDGKQRGNSIIPFLEFKQRCPEAFDEKIYTSQEDMYERLRVMNRHIDEFIQEKLGNRFPDFWEYNKNTSNRSEAATLLVLYDFPNGMDKRNLELLQNVIQNGRRCGIYTLICHNPEVAFSGYENIEFYMKEIREECETMEYRGSQLFVVSFESPAEVMKLPSDEVIENFISSYIKKLEKIKKKGISFADILPEDLFQTNSAGKLSIPVGIGDRDAVVNLVMGEGSSHHGLIAGATGSGKSTLLHTIIMSSMMNYSPDQLQLYLMDFKSGTEFKIYESERLPHIRLLALDAMQEFGESILENLVEEMEHRAELFKEEAGGVTSVKDYVRITGNSMPRLLVIIDEFQILFNDAANRKVAEHCSELAKRIVTEGRAFGIHLLMATQSMRGLSNMTLISGIVEQMLIRVGLKCGESDIRYLFGSEDYGKIQTMMKGPLGTAVMNLDYTEKPNTGFRVAYLDDDTQKEYLKKISSRFSDYPSELQIFEGKRTEDLLDHFKKEGMGFTEEFPAHILVGEPIKVAPPYEIVVDKKRKHNLLVCGSDVKMTRRIINNYMISALMNKNVSVYCADGDILVDDESAKPFYDMLGEWSGRFTLALDRGEIIQMIDQLYKEYLERKKKNKKDQIFVVFRNLQFLDIVEMMMKGEKVERGDYLEEEPASLENEFSSPMDAFNFDMNFSAPVSEDTMQVGDKLMKLIETGGMYGISFVVSSLEFQTIKDSMFSYGNNAAKNFPERIVFSLSQNDAEYLLDDVSVSDLGDNTVYFTDGIREKMQIKPYLTPDLEQLRDYLDKLQ</sequence>
<dbReference type="EMBL" id="CACRST010000006">
    <property type="protein sequence ID" value="VYS74836.1"/>
    <property type="molecule type" value="Genomic_DNA"/>
</dbReference>
<evidence type="ECO:0000256" key="2">
    <source>
        <dbReference type="ARBA" id="ARBA00022840"/>
    </source>
</evidence>
<name>A0A6N2R274_9FIRM</name>
<dbReference type="GO" id="GO:0003677">
    <property type="term" value="F:DNA binding"/>
    <property type="evidence" value="ECO:0007669"/>
    <property type="project" value="InterPro"/>
</dbReference>
<dbReference type="Gene3D" id="3.40.50.300">
    <property type="entry name" value="P-loop containing nucleotide triphosphate hydrolases"/>
    <property type="match status" value="1"/>
</dbReference>
<organism evidence="6">
    <name type="scientific">Blautia glucerasea</name>
    <dbReference type="NCBI Taxonomy" id="536633"/>
    <lineage>
        <taxon>Bacteria</taxon>
        <taxon>Bacillati</taxon>
        <taxon>Bacillota</taxon>
        <taxon>Clostridia</taxon>
        <taxon>Lachnospirales</taxon>
        <taxon>Lachnospiraceae</taxon>
        <taxon>Blautia</taxon>
    </lineage>
</organism>
<dbReference type="InterPro" id="IPR050206">
    <property type="entry name" value="FtsK/SpoIIIE/SftA"/>
</dbReference>
<feature type="binding site" evidence="3">
    <location>
        <begin position="882"/>
        <end position="889"/>
    </location>
    <ligand>
        <name>ATP</name>
        <dbReference type="ChEBI" id="CHEBI:30616"/>
    </ligand>
</feature>
<keyword evidence="2 3" id="KW-0067">ATP-binding</keyword>
<evidence type="ECO:0000256" key="4">
    <source>
        <dbReference type="SAM" id="Coils"/>
    </source>
</evidence>
<keyword evidence="4" id="KW-0175">Coiled coil</keyword>
<dbReference type="PROSITE" id="PS50901">
    <property type="entry name" value="FTSK"/>
    <property type="match status" value="1"/>
</dbReference>
<dbReference type="GO" id="GO:0005524">
    <property type="term" value="F:ATP binding"/>
    <property type="evidence" value="ECO:0007669"/>
    <property type="project" value="UniProtKB-UniRule"/>
</dbReference>
<dbReference type="PANTHER" id="PTHR22683:SF41">
    <property type="entry name" value="DNA TRANSLOCASE FTSK"/>
    <property type="match status" value="1"/>
</dbReference>
<evidence type="ECO:0000256" key="3">
    <source>
        <dbReference type="PROSITE-ProRule" id="PRU00289"/>
    </source>
</evidence>
<dbReference type="GO" id="GO:0016020">
    <property type="term" value="C:membrane"/>
    <property type="evidence" value="ECO:0007669"/>
    <property type="project" value="UniProtKB-SubCell"/>
</dbReference>
<proteinExistence type="predicted"/>
<protein>
    <submittedName>
        <fullName evidence="6">DNA translocase SftA</fullName>
    </submittedName>
</protein>
<dbReference type="Pfam" id="PF01580">
    <property type="entry name" value="FtsK_SpoIIIE"/>
    <property type="match status" value="1"/>
</dbReference>
<reference evidence="6" key="1">
    <citation type="submission" date="2019-11" db="EMBL/GenBank/DDBJ databases">
        <authorList>
            <person name="Feng L."/>
        </authorList>
    </citation>
    <scope>NUCLEOTIDE SEQUENCE</scope>
    <source>
        <strain evidence="6">BgluceraseaLFYP119</strain>
    </source>
</reference>
<dbReference type="RefSeq" id="WP_156352370.1">
    <property type="nucleotide sequence ID" value="NZ_CACRST010000006.1"/>
</dbReference>
<accession>A0A6N2R274</accession>
<evidence type="ECO:0000256" key="1">
    <source>
        <dbReference type="ARBA" id="ARBA00022741"/>
    </source>
</evidence>